<dbReference type="PROSITE" id="PS51891">
    <property type="entry name" value="CENP_V_GFA"/>
    <property type="match status" value="1"/>
</dbReference>
<dbReference type="InterPro" id="IPR011057">
    <property type="entry name" value="Mss4-like_sf"/>
</dbReference>
<reference evidence="6" key="1">
    <citation type="submission" date="2018-05" db="EMBL/GenBank/DDBJ databases">
        <authorList>
            <person name="Lanie J.A."/>
            <person name="Ng W.-L."/>
            <person name="Kazmierczak K.M."/>
            <person name="Andrzejewski T.M."/>
            <person name="Davidsen T.M."/>
            <person name="Wayne K.J."/>
            <person name="Tettelin H."/>
            <person name="Glass J.I."/>
            <person name="Rusch D."/>
            <person name="Podicherti R."/>
            <person name="Tsui H.-C.T."/>
            <person name="Winkler M.E."/>
        </authorList>
    </citation>
    <scope>NUCLEOTIDE SEQUENCE</scope>
</reference>
<evidence type="ECO:0000256" key="4">
    <source>
        <dbReference type="ARBA" id="ARBA00023239"/>
    </source>
</evidence>
<comment type="similarity">
    <text evidence="1">Belongs to the Gfa family.</text>
</comment>
<name>A0A382EXE1_9ZZZZ</name>
<evidence type="ECO:0000256" key="1">
    <source>
        <dbReference type="ARBA" id="ARBA00005495"/>
    </source>
</evidence>
<dbReference type="AlphaFoldDB" id="A0A382EXE1"/>
<feature type="non-terminal residue" evidence="6">
    <location>
        <position position="49"/>
    </location>
</feature>
<proteinExistence type="inferred from homology"/>
<dbReference type="EMBL" id="UINC01046860">
    <property type="protein sequence ID" value="SVB55396.1"/>
    <property type="molecule type" value="Genomic_DNA"/>
</dbReference>
<accession>A0A382EXE1</accession>
<dbReference type="PANTHER" id="PTHR33337">
    <property type="entry name" value="GFA DOMAIN-CONTAINING PROTEIN"/>
    <property type="match status" value="1"/>
</dbReference>
<protein>
    <recommendedName>
        <fullName evidence="5">CENP-V/GFA domain-containing protein</fullName>
    </recommendedName>
</protein>
<keyword evidence="2" id="KW-0479">Metal-binding</keyword>
<feature type="domain" description="CENP-V/GFA" evidence="5">
    <location>
        <begin position="4"/>
        <end position="49"/>
    </location>
</feature>
<evidence type="ECO:0000313" key="6">
    <source>
        <dbReference type="EMBL" id="SVB55396.1"/>
    </source>
</evidence>
<evidence type="ECO:0000256" key="2">
    <source>
        <dbReference type="ARBA" id="ARBA00022723"/>
    </source>
</evidence>
<evidence type="ECO:0000256" key="3">
    <source>
        <dbReference type="ARBA" id="ARBA00022833"/>
    </source>
</evidence>
<keyword evidence="3" id="KW-0862">Zinc</keyword>
<dbReference type="SUPFAM" id="SSF51316">
    <property type="entry name" value="Mss4-like"/>
    <property type="match status" value="1"/>
</dbReference>
<dbReference type="InterPro" id="IPR006913">
    <property type="entry name" value="CENP-V/GFA"/>
</dbReference>
<dbReference type="GO" id="GO:0046872">
    <property type="term" value="F:metal ion binding"/>
    <property type="evidence" value="ECO:0007669"/>
    <property type="project" value="UniProtKB-KW"/>
</dbReference>
<dbReference type="Gene3D" id="3.90.1590.10">
    <property type="entry name" value="glutathione-dependent formaldehyde- activating enzyme (gfa)"/>
    <property type="match status" value="1"/>
</dbReference>
<dbReference type="GO" id="GO:0016846">
    <property type="term" value="F:carbon-sulfur lyase activity"/>
    <property type="evidence" value="ECO:0007669"/>
    <property type="project" value="InterPro"/>
</dbReference>
<keyword evidence="4" id="KW-0456">Lyase</keyword>
<gene>
    <name evidence="6" type="ORF">METZ01_LOCUS208250</name>
</gene>
<dbReference type="PANTHER" id="PTHR33337:SF40">
    <property type="entry name" value="CENP-V_GFA DOMAIN-CONTAINING PROTEIN-RELATED"/>
    <property type="match status" value="1"/>
</dbReference>
<evidence type="ECO:0000259" key="5">
    <source>
        <dbReference type="PROSITE" id="PS51891"/>
    </source>
</evidence>
<organism evidence="6">
    <name type="scientific">marine metagenome</name>
    <dbReference type="NCBI Taxonomy" id="408172"/>
    <lineage>
        <taxon>unclassified sequences</taxon>
        <taxon>metagenomes</taxon>
        <taxon>ecological metagenomes</taxon>
    </lineage>
</organism>
<dbReference type="Pfam" id="PF04828">
    <property type="entry name" value="GFA"/>
    <property type="match status" value="1"/>
</dbReference>
<sequence length="49" mass="5327">MVDYKGSCGCGQVNYSIADKPIFTQACHCKDCKKSTGSSFVIHSTVHED</sequence>